<gene>
    <name evidence="10" type="ORF">AGA_2465</name>
    <name evidence="11" type="ORF">GOB80_04090</name>
</gene>
<accession>A0A0U5F9K6</accession>
<evidence type="ECO:0000256" key="2">
    <source>
        <dbReference type="ARBA" id="ARBA00006730"/>
    </source>
</evidence>
<dbReference type="PANTHER" id="PTHR11530:SF11">
    <property type="entry name" value="D-ASPARTATE OXIDASE"/>
    <property type="match status" value="1"/>
</dbReference>
<evidence type="ECO:0000256" key="7">
    <source>
        <dbReference type="ARBA" id="ARBA00039751"/>
    </source>
</evidence>
<dbReference type="Proteomes" id="UP000657200">
    <property type="component" value="Unassembled WGS sequence"/>
</dbReference>
<comment type="similarity">
    <text evidence="2">Belongs to the DAMOX/DASOX family.</text>
</comment>
<evidence type="ECO:0000313" key="11">
    <source>
        <dbReference type="EMBL" id="NHO38875.1"/>
    </source>
</evidence>
<proteinExistence type="inferred from homology"/>
<evidence type="ECO:0000313" key="13">
    <source>
        <dbReference type="Proteomes" id="UP000657200"/>
    </source>
</evidence>
<evidence type="ECO:0000256" key="1">
    <source>
        <dbReference type="ARBA" id="ARBA00001974"/>
    </source>
</evidence>
<dbReference type="Pfam" id="PF01266">
    <property type="entry name" value="DAO"/>
    <property type="match status" value="1"/>
</dbReference>
<reference evidence="12" key="1">
    <citation type="submission" date="2014-09" db="EMBL/GenBank/DDBJ databases">
        <authorList>
            <person name="Illeghems K.G."/>
        </authorList>
    </citation>
    <scope>NUCLEOTIDE SEQUENCE [LARGE SCALE GENOMIC DNA]</scope>
    <source>
        <strain evidence="12">LMG 23848T</strain>
    </source>
</reference>
<feature type="domain" description="FAD dependent oxidoreductase" evidence="9">
    <location>
        <begin position="114"/>
        <end position="409"/>
    </location>
</feature>
<dbReference type="OrthoDB" id="246701at2"/>
<dbReference type="EMBL" id="WOTE01000002">
    <property type="protein sequence ID" value="NHO38875.1"/>
    <property type="molecule type" value="Genomic_DNA"/>
</dbReference>
<protein>
    <recommendedName>
        <fullName evidence="7">D-amino-acid oxidase</fullName>
        <ecNumber evidence="6">1.4.3.3</ecNumber>
    </recommendedName>
</protein>
<evidence type="ECO:0000256" key="8">
    <source>
        <dbReference type="ARBA" id="ARBA00049547"/>
    </source>
</evidence>
<evidence type="ECO:0000256" key="4">
    <source>
        <dbReference type="ARBA" id="ARBA00022827"/>
    </source>
</evidence>
<dbReference type="Proteomes" id="UP000068250">
    <property type="component" value="Chromosome I"/>
</dbReference>
<dbReference type="InterPro" id="IPR006181">
    <property type="entry name" value="D-amino_acid_oxidase_CS"/>
</dbReference>
<dbReference type="InterPro" id="IPR006076">
    <property type="entry name" value="FAD-dep_OxRdtase"/>
</dbReference>
<dbReference type="GO" id="GO:0005737">
    <property type="term" value="C:cytoplasm"/>
    <property type="evidence" value="ECO:0007669"/>
    <property type="project" value="TreeGrafter"/>
</dbReference>
<evidence type="ECO:0000256" key="6">
    <source>
        <dbReference type="ARBA" id="ARBA00039101"/>
    </source>
</evidence>
<keyword evidence="13" id="KW-1185">Reference proteome</keyword>
<reference evidence="10" key="2">
    <citation type="submission" date="2014-09" db="EMBL/GenBank/DDBJ databases">
        <authorList>
            <person name="Magalhaes I.L.F."/>
            <person name="Oliveira U."/>
            <person name="Santos F.R."/>
            <person name="Vidigal T.H.D.A."/>
            <person name="Brescovit A.D."/>
            <person name="Santos A.J."/>
        </authorList>
    </citation>
    <scope>NUCLEOTIDE SEQUENCE</scope>
    <source>
        <strain evidence="10">LMG 23848T</strain>
    </source>
</reference>
<dbReference type="STRING" id="431306.AGA_2465"/>
<organism evidence="10 12">
    <name type="scientific">Acetobacter ghanensis</name>
    <dbReference type="NCBI Taxonomy" id="431306"/>
    <lineage>
        <taxon>Bacteria</taxon>
        <taxon>Pseudomonadati</taxon>
        <taxon>Pseudomonadota</taxon>
        <taxon>Alphaproteobacteria</taxon>
        <taxon>Acetobacterales</taxon>
        <taxon>Acetobacteraceae</taxon>
        <taxon>Acetobacter</taxon>
    </lineage>
</organism>
<reference evidence="11 13" key="3">
    <citation type="journal article" date="2020" name="Int. J. Syst. Evol. Microbiol.">
        <title>Novel acetic acid bacteria from cider fermentations: Acetobacter conturbans sp. nov. and Acetobacter fallax sp. nov.</title>
        <authorList>
            <person name="Sombolestani A.S."/>
            <person name="Cleenwerck I."/>
            <person name="Cnockaert M."/>
            <person name="Borremans W."/>
            <person name="Wieme A.D."/>
            <person name="De Vuyst L."/>
            <person name="Vandamme P."/>
        </authorList>
    </citation>
    <scope>NUCLEOTIDE SEQUENCE [LARGE SCALE GENOMIC DNA]</scope>
    <source>
        <strain evidence="11 13">LMG 23848</strain>
    </source>
</reference>
<name>A0A0U5F9K6_9PROT</name>
<dbReference type="GO" id="GO:0071949">
    <property type="term" value="F:FAD binding"/>
    <property type="evidence" value="ECO:0007669"/>
    <property type="project" value="InterPro"/>
</dbReference>
<dbReference type="GO" id="GO:0019478">
    <property type="term" value="P:D-amino acid catabolic process"/>
    <property type="evidence" value="ECO:0007669"/>
    <property type="project" value="TreeGrafter"/>
</dbReference>
<comment type="cofactor">
    <cofactor evidence="1">
        <name>FAD</name>
        <dbReference type="ChEBI" id="CHEBI:57692"/>
    </cofactor>
</comment>
<dbReference type="RefSeq" id="WP_059024421.1">
    <property type="nucleotide sequence ID" value="NZ_LN609302.1"/>
</dbReference>
<dbReference type="PATRIC" id="fig|431306.5.peg.2543"/>
<evidence type="ECO:0000313" key="10">
    <source>
        <dbReference type="EMBL" id="CEF57152.1"/>
    </source>
</evidence>
<sequence>MKRRDLFAASLAAGIVGSTRRGWAAAPDAAAALGRTALHGTIPRLVPIRAHADQIMDIKVCLRPFRPAGPRMDVEHVAGKTVVHNYGHGGSGWSLSWGAAHMAVGHAATTLERKVAVIGCGIIGLTSALTAQRAGFDVTIYTRDLLPHTRSVRANGSWTPDSRIALTQQAGPGFAQTWEKMARYSWQTYRDYLGLPGNPIDFRDNYTLSDTPLDAADHAPAPVDPAKGTFATTGAPQSNAEFAEYGSRIADIIPASELLAGADNPFPAAYARRTPLMIYNFGAYSHLLLSEFHQAGGRIVIREFHSPSDLAELPERVVINCPGYAARDLWNDKSLIPVRGQTCWLPPQPDALYALEYKGAAMISKTDGVMIQGYDLNGLGDMDGVGNSFERPDRAEAEKAIAIVEDLFSRFQPRNG</sequence>
<dbReference type="Gene3D" id="3.40.50.720">
    <property type="entry name" value="NAD(P)-binding Rossmann-like Domain"/>
    <property type="match status" value="2"/>
</dbReference>
<evidence type="ECO:0000313" key="12">
    <source>
        <dbReference type="Proteomes" id="UP000068250"/>
    </source>
</evidence>
<keyword evidence="4" id="KW-0274">FAD</keyword>
<dbReference type="SUPFAM" id="SSF51971">
    <property type="entry name" value="Nucleotide-binding domain"/>
    <property type="match status" value="1"/>
</dbReference>
<keyword evidence="3" id="KW-0285">Flavoprotein</keyword>
<dbReference type="PANTHER" id="PTHR11530">
    <property type="entry name" value="D-AMINO ACID OXIDASE"/>
    <property type="match status" value="1"/>
</dbReference>
<dbReference type="GO" id="GO:0003884">
    <property type="term" value="F:D-amino-acid oxidase activity"/>
    <property type="evidence" value="ECO:0007669"/>
    <property type="project" value="UniProtKB-EC"/>
</dbReference>
<dbReference type="EC" id="1.4.3.3" evidence="6"/>
<evidence type="ECO:0000256" key="3">
    <source>
        <dbReference type="ARBA" id="ARBA00022630"/>
    </source>
</evidence>
<dbReference type="InterPro" id="IPR023209">
    <property type="entry name" value="DAO"/>
</dbReference>
<dbReference type="AlphaFoldDB" id="A0A0U5F9K6"/>
<dbReference type="PROSITE" id="PS00677">
    <property type="entry name" value="DAO"/>
    <property type="match status" value="1"/>
</dbReference>
<evidence type="ECO:0000256" key="5">
    <source>
        <dbReference type="ARBA" id="ARBA00023002"/>
    </source>
</evidence>
<keyword evidence="5" id="KW-0560">Oxidoreductase</keyword>
<comment type="catalytic activity">
    <reaction evidence="8">
        <text>a D-alpha-amino acid + O2 + H2O = a 2-oxocarboxylate + H2O2 + NH4(+)</text>
        <dbReference type="Rhea" id="RHEA:21816"/>
        <dbReference type="ChEBI" id="CHEBI:15377"/>
        <dbReference type="ChEBI" id="CHEBI:15379"/>
        <dbReference type="ChEBI" id="CHEBI:16240"/>
        <dbReference type="ChEBI" id="CHEBI:28938"/>
        <dbReference type="ChEBI" id="CHEBI:35179"/>
        <dbReference type="ChEBI" id="CHEBI:59871"/>
        <dbReference type="EC" id="1.4.3.3"/>
    </reaction>
    <physiologicalReaction direction="left-to-right" evidence="8">
        <dbReference type="Rhea" id="RHEA:21817"/>
    </physiologicalReaction>
</comment>
<dbReference type="EMBL" id="LN609302">
    <property type="protein sequence ID" value="CEF57152.1"/>
    <property type="molecule type" value="Genomic_DNA"/>
</dbReference>
<evidence type="ECO:0000259" key="9">
    <source>
        <dbReference type="Pfam" id="PF01266"/>
    </source>
</evidence>